<protein>
    <submittedName>
        <fullName evidence="4">N-acetyltransferase</fullName>
    </submittedName>
</protein>
<proteinExistence type="predicted"/>
<evidence type="ECO:0000313" key="5">
    <source>
        <dbReference type="Proteomes" id="UP001321526"/>
    </source>
</evidence>
<dbReference type="SUPFAM" id="SSF55729">
    <property type="entry name" value="Acyl-CoA N-acyltransferases (Nat)"/>
    <property type="match status" value="1"/>
</dbReference>
<accession>A0ABY8FGT7</accession>
<gene>
    <name evidence="4" type="ORF">EVC62_11175</name>
</gene>
<sequence length="154" mass="17267">MSVTISSLIDRPDFIDACAAWTYGQWGVGSTRTLESTLARFKRSASDQAIPLTFVAHIADRPIGMASLFEDDCELRPDLRPWLAAVFVHPDHRGNGVAGLLIQSVEHAAQQLGEHTLYLTTKDSHNLYTRHGWQHTGIVQYPDDDLYLMHKPLI</sequence>
<organism evidence="4 5">
    <name type="scientific">Salinicola endophyticus</name>
    <dbReference type="NCBI Taxonomy" id="1949083"/>
    <lineage>
        <taxon>Bacteria</taxon>
        <taxon>Pseudomonadati</taxon>
        <taxon>Pseudomonadota</taxon>
        <taxon>Gammaproteobacteria</taxon>
        <taxon>Oceanospirillales</taxon>
        <taxon>Halomonadaceae</taxon>
        <taxon>Salinicola</taxon>
    </lineage>
</organism>
<keyword evidence="2" id="KW-0012">Acyltransferase</keyword>
<dbReference type="EMBL" id="CP035631">
    <property type="protein sequence ID" value="WFF42016.1"/>
    <property type="molecule type" value="Genomic_DNA"/>
</dbReference>
<dbReference type="PROSITE" id="PS51186">
    <property type="entry name" value="GNAT"/>
    <property type="match status" value="1"/>
</dbReference>
<dbReference type="InterPro" id="IPR016181">
    <property type="entry name" value="Acyl_CoA_acyltransferase"/>
</dbReference>
<dbReference type="Pfam" id="PF00583">
    <property type="entry name" value="Acetyltransf_1"/>
    <property type="match status" value="1"/>
</dbReference>
<dbReference type="Proteomes" id="UP001321526">
    <property type="component" value="Chromosome"/>
</dbReference>
<dbReference type="InterPro" id="IPR050832">
    <property type="entry name" value="Bact_Acetyltransf"/>
</dbReference>
<feature type="domain" description="N-acetyltransferase" evidence="3">
    <location>
        <begin position="3"/>
        <end position="154"/>
    </location>
</feature>
<dbReference type="InterPro" id="IPR000182">
    <property type="entry name" value="GNAT_dom"/>
</dbReference>
<evidence type="ECO:0000256" key="1">
    <source>
        <dbReference type="ARBA" id="ARBA00022679"/>
    </source>
</evidence>
<evidence type="ECO:0000256" key="2">
    <source>
        <dbReference type="ARBA" id="ARBA00023315"/>
    </source>
</evidence>
<keyword evidence="1" id="KW-0808">Transferase</keyword>
<name>A0ABY8FGT7_9GAMM</name>
<keyword evidence="5" id="KW-1185">Reference proteome</keyword>
<dbReference type="RefSeq" id="WP_110688942.1">
    <property type="nucleotide sequence ID" value="NZ_CP035631.1"/>
</dbReference>
<dbReference type="PANTHER" id="PTHR43877">
    <property type="entry name" value="AMINOALKYLPHOSPHONATE N-ACETYLTRANSFERASE-RELATED-RELATED"/>
    <property type="match status" value="1"/>
</dbReference>
<dbReference type="Gene3D" id="3.40.630.30">
    <property type="match status" value="1"/>
</dbReference>
<evidence type="ECO:0000259" key="3">
    <source>
        <dbReference type="PROSITE" id="PS51186"/>
    </source>
</evidence>
<dbReference type="CDD" id="cd04301">
    <property type="entry name" value="NAT_SF"/>
    <property type="match status" value="1"/>
</dbReference>
<reference evidence="4 5" key="1">
    <citation type="submission" date="2019-01" db="EMBL/GenBank/DDBJ databases">
        <title>Genome sequence of Salinicola endophyticus REST5.</title>
        <authorList>
            <person name="Nascimento F.X."/>
        </authorList>
    </citation>
    <scope>NUCLEOTIDE SEQUENCE [LARGE SCALE GENOMIC DNA]</scope>
    <source>
        <strain evidence="4 5">REST5</strain>
    </source>
</reference>
<evidence type="ECO:0000313" key="4">
    <source>
        <dbReference type="EMBL" id="WFF42016.1"/>
    </source>
</evidence>